<dbReference type="Pfam" id="PF06522">
    <property type="entry name" value="B12D"/>
    <property type="match status" value="1"/>
</dbReference>
<feature type="transmembrane region" description="Helical" evidence="1">
    <location>
        <begin position="16"/>
        <end position="38"/>
    </location>
</feature>
<dbReference type="PANTHER" id="PTHR14256:SF1">
    <property type="entry name" value="GEO09626P1"/>
    <property type="match status" value="1"/>
</dbReference>
<dbReference type="RefSeq" id="XP_018012542.1">
    <property type="nucleotide sequence ID" value="XM_018157053.2"/>
</dbReference>
<proteinExistence type="predicted"/>
<keyword evidence="1" id="KW-0472">Membrane</keyword>
<accession>A0A8B7NFZ2</accession>
<dbReference type="Proteomes" id="UP000694843">
    <property type="component" value="Unplaced"/>
</dbReference>
<organism evidence="2 3">
    <name type="scientific">Hyalella azteca</name>
    <name type="common">Amphipod</name>
    <dbReference type="NCBI Taxonomy" id="294128"/>
    <lineage>
        <taxon>Eukaryota</taxon>
        <taxon>Metazoa</taxon>
        <taxon>Ecdysozoa</taxon>
        <taxon>Arthropoda</taxon>
        <taxon>Crustacea</taxon>
        <taxon>Multicrustacea</taxon>
        <taxon>Malacostraca</taxon>
        <taxon>Eumalacostraca</taxon>
        <taxon>Peracarida</taxon>
        <taxon>Amphipoda</taxon>
        <taxon>Senticaudata</taxon>
        <taxon>Talitrida</taxon>
        <taxon>Talitroidea</taxon>
        <taxon>Hyalellidae</taxon>
        <taxon>Hyalella</taxon>
    </lineage>
</organism>
<name>A0A8B7NFZ2_HYAAZ</name>
<evidence type="ECO:0000313" key="2">
    <source>
        <dbReference type="Proteomes" id="UP000694843"/>
    </source>
</evidence>
<reference evidence="3" key="1">
    <citation type="submission" date="2025-08" db="UniProtKB">
        <authorList>
            <consortium name="RefSeq"/>
        </authorList>
    </citation>
    <scope>IDENTIFICATION</scope>
    <source>
        <tissue evidence="3">Whole organism</tissue>
    </source>
</reference>
<keyword evidence="1" id="KW-0812">Transmembrane</keyword>
<dbReference type="OrthoDB" id="5511684at2759"/>
<dbReference type="CTD" id="317928"/>
<keyword evidence="2" id="KW-1185">Reference proteome</keyword>
<dbReference type="InterPro" id="IPR010530">
    <property type="entry name" value="B12D"/>
</dbReference>
<dbReference type="AlphaFoldDB" id="A0A8B7NFZ2"/>
<evidence type="ECO:0000313" key="3">
    <source>
        <dbReference type="RefSeq" id="XP_018012542.1"/>
    </source>
</evidence>
<dbReference type="OMA" id="PWQEYAD"/>
<gene>
    <name evidence="3" type="primary">LOC108669657</name>
</gene>
<protein>
    <submittedName>
        <fullName evidence="3">Cytochrome c oxidase subunit NDUFA4 isoform X2</fullName>
    </submittedName>
</protein>
<dbReference type="GeneID" id="108669657"/>
<keyword evidence="1" id="KW-1133">Transmembrane helix</keyword>
<evidence type="ECO:0000256" key="1">
    <source>
        <dbReference type="SAM" id="Phobius"/>
    </source>
</evidence>
<sequence>MQGLSFASIKKHPSLIPLYFCLGAGCLMATLYTARLALKNPDVSWNRKVDPNEAYRTKQYKFYNTRIDWKNYECPAPDFEKSE</sequence>
<dbReference type="PANTHER" id="PTHR14256">
    <property type="entry name" value="NADH-UBIQUINONE OXIDOREDUCTASE MLRQ SUBUNIT"/>
    <property type="match status" value="1"/>
</dbReference>